<dbReference type="EMBL" id="BBZA01000292">
    <property type="protein sequence ID" value="GAP64624.1"/>
    <property type="molecule type" value="Genomic_DNA"/>
</dbReference>
<proteinExistence type="predicted"/>
<organism evidence="2 3">
    <name type="scientific">Ardenticatena maritima</name>
    <dbReference type="NCBI Taxonomy" id="872965"/>
    <lineage>
        <taxon>Bacteria</taxon>
        <taxon>Bacillati</taxon>
        <taxon>Chloroflexota</taxon>
        <taxon>Ardenticatenia</taxon>
        <taxon>Ardenticatenales</taxon>
        <taxon>Ardenticatenaceae</taxon>
        <taxon>Ardenticatena</taxon>
    </lineage>
</organism>
<evidence type="ECO:0000313" key="3">
    <source>
        <dbReference type="Proteomes" id="UP000037784"/>
    </source>
</evidence>
<keyword evidence="3" id="KW-1185">Reference proteome</keyword>
<reference evidence="3" key="2">
    <citation type="submission" date="2015-08" db="EMBL/GenBank/DDBJ databases">
        <title>Draft Genome Sequence of a Heterotrophic Facultative Anaerobic Bacterium Ardenticatena maritima Strain 110S.</title>
        <authorList>
            <person name="Kawaichi S."/>
            <person name="Yoshida T."/>
            <person name="Sako Y."/>
            <person name="Nakamura R."/>
        </authorList>
    </citation>
    <scope>NUCLEOTIDE SEQUENCE [LARGE SCALE GENOMIC DNA]</scope>
    <source>
        <strain evidence="3">110S</strain>
    </source>
</reference>
<gene>
    <name evidence="2" type="ORF">ARMA_3047</name>
</gene>
<feature type="region of interest" description="Disordered" evidence="1">
    <location>
        <begin position="181"/>
        <end position="200"/>
    </location>
</feature>
<evidence type="ECO:0000313" key="2">
    <source>
        <dbReference type="EMBL" id="GAP64624.1"/>
    </source>
</evidence>
<dbReference type="InParanoid" id="A0A0M9UE14"/>
<comment type="caution">
    <text evidence="2">The sequence shown here is derived from an EMBL/GenBank/DDBJ whole genome shotgun (WGS) entry which is preliminary data.</text>
</comment>
<protein>
    <submittedName>
        <fullName evidence="2">Uncharacterized protein</fullName>
    </submittedName>
</protein>
<dbReference type="AlphaFoldDB" id="A0A0M9UE14"/>
<accession>A0A0M9UE14</accession>
<evidence type="ECO:0000256" key="1">
    <source>
        <dbReference type="SAM" id="MobiDB-lite"/>
    </source>
</evidence>
<name>A0A0M9UE14_9CHLR</name>
<reference evidence="2 3" key="1">
    <citation type="journal article" date="2015" name="Genome Announc.">
        <title>Draft Genome Sequence of a Heterotrophic Facultative Anaerobic Thermophilic Bacterium, Ardenticatena maritima Strain 110ST.</title>
        <authorList>
            <person name="Kawaichi S."/>
            <person name="Yoshida T."/>
            <person name="Sako Y."/>
            <person name="Nakamura R."/>
        </authorList>
    </citation>
    <scope>NUCLEOTIDE SEQUENCE [LARGE SCALE GENOMIC DNA]</scope>
    <source>
        <strain evidence="2 3">110S</strain>
    </source>
</reference>
<sequence>MAILNSNVGEQLRRYAKEGKPMPNKPLPADNVVTVYIAAADDVASERDALARMIAELPVTLAFRVEQSPAEGPIDQEALTEADLFILVLGHDIRAPVGLEWRLARRARRPMVVAVKTGVSRTPAGREFLHTLDVPYATYQTTSDLVRLVQQRLARRLLEEGARLHLRESEQVALQQIVQEEGDTTSAGGRGEAAESAVILSRERFRPTDGKIVE</sequence>
<dbReference type="Proteomes" id="UP000037784">
    <property type="component" value="Unassembled WGS sequence"/>
</dbReference>